<dbReference type="RefSeq" id="WP_318750078.1">
    <property type="nucleotide sequence ID" value="NZ_CP132508.1"/>
</dbReference>
<evidence type="ECO:0000313" key="4">
    <source>
        <dbReference type="EMBL" id="WPD18225.1"/>
    </source>
</evidence>
<dbReference type="SUPFAM" id="SSF53927">
    <property type="entry name" value="Cytidine deaminase-like"/>
    <property type="match status" value="1"/>
</dbReference>
<keyword evidence="2 3" id="KW-0501">Molybdenum cofactor biosynthesis</keyword>
<feature type="binding site" evidence="3">
    <location>
        <begin position="267"/>
        <end position="272"/>
    </location>
    <ligand>
        <name>Mo-bis(molybdopterin guanine dinucleotide)</name>
        <dbReference type="ChEBI" id="CHEBI:60539"/>
    </ligand>
</feature>
<dbReference type="Proteomes" id="UP001304683">
    <property type="component" value="Chromosome"/>
</dbReference>
<gene>
    <name evidence="3 4" type="primary">fdhD</name>
    <name evidence="4" type="ORF">Q5761_07480</name>
</gene>
<dbReference type="HAMAP" id="MF_00187">
    <property type="entry name" value="FdhD"/>
    <property type="match status" value="1"/>
</dbReference>
<dbReference type="InterPro" id="IPR016193">
    <property type="entry name" value="Cytidine_deaminase-like"/>
</dbReference>
<accession>A0ABZ0QL49</accession>
<organism evidence="4 5">
    <name type="scientific">Thermaerobacter composti</name>
    <dbReference type="NCBI Taxonomy" id="554949"/>
    <lineage>
        <taxon>Bacteria</taxon>
        <taxon>Bacillati</taxon>
        <taxon>Bacillota</taxon>
        <taxon>Clostridia</taxon>
        <taxon>Eubacteriales</taxon>
        <taxon>Clostridiales Family XVII. Incertae Sedis</taxon>
        <taxon>Thermaerobacter</taxon>
    </lineage>
</organism>
<dbReference type="NCBIfam" id="NF001943">
    <property type="entry name" value="PRK00724.1-2"/>
    <property type="match status" value="1"/>
</dbReference>
<dbReference type="Pfam" id="PF02634">
    <property type="entry name" value="FdhD-NarQ"/>
    <property type="match status" value="1"/>
</dbReference>
<dbReference type="PANTHER" id="PTHR30592:SF1">
    <property type="entry name" value="SULFUR CARRIER PROTEIN FDHD"/>
    <property type="match status" value="1"/>
</dbReference>
<evidence type="ECO:0000313" key="5">
    <source>
        <dbReference type="Proteomes" id="UP001304683"/>
    </source>
</evidence>
<sequence length="298" mass="32084">MQAVRTSTVRRRVQRWQQGRARWADDVLVTEEPLEIRLRPAGRDEPVRVAVTMRTPGHDFELAGGFLFTEGLLDDPHQIAAISYCTDPDVDGEQQYNIVNVWLRPGVQVEPRTLQRNFYTTSSCGVCGKASLEAIHSRGACALPQPTGPVLRPEVIASLGETLRRQQALFDRTGGLHAAALFDLEGRLLALREDVGRHNATDKLIGHFFLQGRTPLTDTILMVSGRASFEIVQKAVVAGIPVVVAVSAPSSLACDAAREFGLTLIGFARGDRFNVYTGATRVGDPAAAAAAGTSGSGG</sequence>
<proteinExistence type="inferred from homology"/>
<name>A0ABZ0QL49_9FIRM</name>
<dbReference type="InterPro" id="IPR003786">
    <property type="entry name" value="FdhD"/>
</dbReference>
<keyword evidence="5" id="KW-1185">Reference proteome</keyword>
<evidence type="ECO:0000256" key="3">
    <source>
        <dbReference type="HAMAP-Rule" id="MF_00187"/>
    </source>
</evidence>
<comment type="function">
    <text evidence="3">Required for formate dehydrogenase (FDH) activity. Acts as a sulfur carrier protein that transfers sulfur from IscS to the molybdenum cofactor prior to its insertion into FDH.</text>
</comment>
<dbReference type="PIRSF" id="PIRSF015626">
    <property type="entry name" value="FdhD"/>
    <property type="match status" value="1"/>
</dbReference>
<protein>
    <recommendedName>
        <fullName evidence="3">Sulfur carrier protein FdhD</fullName>
    </recommendedName>
</protein>
<feature type="active site" description="Cysteine persulfide intermediate" evidence="3">
    <location>
        <position position="124"/>
    </location>
</feature>
<comment type="subcellular location">
    <subcellularLocation>
        <location evidence="3">Cytoplasm</location>
    </subcellularLocation>
</comment>
<dbReference type="Gene3D" id="3.10.20.10">
    <property type="match status" value="1"/>
</dbReference>
<comment type="similarity">
    <text evidence="3">Belongs to the FdhD family.</text>
</comment>
<reference evidence="4 5" key="1">
    <citation type="submission" date="2023-08" db="EMBL/GenBank/DDBJ databases">
        <title>Genome sequence of Thermaerobacter compostii strain Ins1, a spore-forming filamentous bacterium isolated from a deep geothermal reservoir.</title>
        <authorList>
            <person name="Bregnard D."/>
            <person name="Gonzalez D."/>
            <person name="Junier P."/>
        </authorList>
    </citation>
    <scope>NUCLEOTIDE SEQUENCE [LARGE SCALE GENOMIC DNA]</scope>
    <source>
        <strain evidence="4 5">Ins1</strain>
    </source>
</reference>
<dbReference type="Gene3D" id="3.40.140.10">
    <property type="entry name" value="Cytidine Deaminase, domain 2"/>
    <property type="match status" value="1"/>
</dbReference>
<evidence type="ECO:0000256" key="1">
    <source>
        <dbReference type="ARBA" id="ARBA00022490"/>
    </source>
</evidence>
<keyword evidence="1 3" id="KW-0963">Cytoplasm</keyword>
<dbReference type="PANTHER" id="PTHR30592">
    <property type="entry name" value="FORMATE DEHYDROGENASE"/>
    <property type="match status" value="1"/>
</dbReference>
<dbReference type="EMBL" id="CP132508">
    <property type="protein sequence ID" value="WPD18225.1"/>
    <property type="molecule type" value="Genomic_DNA"/>
</dbReference>
<dbReference type="NCBIfam" id="TIGR00129">
    <property type="entry name" value="fdhD_narQ"/>
    <property type="match status" value="1"/>
</dbReference>
<evidence type="ECO:0000256" key="2">
    <source>
        <dbReference type="ARBA" id="ARBA00023150"/>
    </source>
</evidence>